<name>A0A841RAB2_9SPIO</name>
<proteinExistence type="predicted"/>
<sequence>MHYLSDLTDYMSEGARKKLDEKDITLKMAKVTSKLEGKHTLTEIGNLYDRRKNQRKNIDINDDKLFSSFSFLTRMTEEHPDNKVKKALVNKMDNLLEKIRNHKKEENGED</sequence>
<dbReference type="AlphaFoldDB" id="A0A841RAB2"/>
<accession>A0A841RAB2</accession>
<dbReference type="Proteomes" id="UP000587760">
    <property type="component" value="Unassembled WGS sequence"/>
</dbReference>
<organism evidence="1 2">
    <name type="scientific">Spirochaeta isovalerica</name>
    <dbReference type="NCBI Taxonomy" id="150"/>
    <lineage>
        <taxon>Bacteria</taxon>
        <taxon>Pseudomonadati</taxon>
        <taxon>Spirochaetota</taxon>
        <taxon>Spirochaetia</taxon>
        <taxon>Spirochaetales</taxon>
        <taxon>Spirochaetaceae</taxon>
        <taxon>Spirochaeta</taxon>
    </lineage>
</organism>
<reference evidence="1 2" key="1">
    <citation type="submission" date="2020-08" db="EMBL/GenBank/DDBJ databases">
        <title>Genomic Encyclopedia of Type Strains, Phase IV (KMG-IV): sequencing the most valuable type-strain genomes for metagenomic binning, comparative biology and taxonomic classification.</title>
        <authorList>
            <person name="Goeker M."/>
        </authorList>
    </citation>
    <scope>NUCLEOTIDE SEQUENCE [LARGE SCALE GENOMIC DNA]</scope>
    <source>
        <strain evidence="1 2">DSM 2461</strain>
    </source>
</reference>
<evidence type="ECO:0000313" key="1">
    <source>
        <dbReference type="EMBL" id="MBB6482314.1"/>
    </source>
</evidence>
<protein>
    <submittedName>
        <fullName evidence="1">Uncharacterized protein</fullName>
    </submittedName>
</protein>
<evidence type="ECO:0000313" key="2">
    <source>
        <dbReference type="Proteomes" id="UP000587760"/>
    </source>
</evidence>
<gene>
    <name evidence="1" type="ORF">HNR50_004007</name>
</gene>
<comment type="caution">
    <text evidence="1">The sequence shown here is derived from an EMBL/GenBank/DDBJ whole genome shotgun (WGS) entry which is preliminary data.</text>
</comment>
<dbReference type="RefSeq" id="WP_221439941.1">
    <property type="nucleotide sequence ID" value="NZ_JACHGJ010000011.1"/>
</dbReference>
<dbReference type="EMBL" id="JACHGJ010000011">
    <property type="protein sequence ID" value="MBB6482314.1"/>
    <property type="molecule type" value="Genomic_DNA"/>
</dbReference>
<keyword evidence="2" id="KW-1185">Reference proteome</keyword>